<dbReference type="Proteomes" id="UP001140453">
    <property type="component" value="Unassembled WGS sequence"/>
</dbReference>
<keyword evidence="3 7" id="KW-0812">Transmembrane</keyword>
<proteinExistence type="predicted"/>
<evidence type="ECO:0000256" key="2">
    <source>
        <dbReference type="ARBA" id="ARBA00022448"/>
    </source>
</evidence>
<feature type="region of interest" description="Disordered" evidence="6">
    <location>
        <begin position="496"/>
        <end position="526"/>
    </location>
</feature>
<dbReference type="OrthoDB" id="419616at2759"/>
<dbReference type="InterPro" id="IPR001958">
    <property type="entry name" value="Tet-R_TetA/multi-R_MdtG-like"/>
</dbReference>
<feature type="transmembrane region" description="Helical" evidence="7">
    <location>
        <begin position="468"/>
        <end position="488"/>
    </location>
</feature>
<dbReference type="PANTHER" id="PTHR23504">
    <property type="entry name" value="MAJOR FACILITATOR SUPERFAMILY DOMAIN-CONTAINING PROTEIN 10"/>
    <property type="match status" value="1"/>
</dbReference>
<dbReference type="EMBL" id="JAPEVB010000001">
    <property type="protein sequence ID" value="KAJ4397065.1"/>
    <property type="molecule type" value="Genomic_DNA"/>
</dbReference>
<evidence type="ECO:0000256" key="4">
    <source>
        <dbReference type="ARBA" id="ARBA00022989"/>
    </source>
</evidence>
<organism evidence="9 10">
    <name type="scientific">Gnomoniopsis smithogilvyi</name>
    <dbReference type="NCBI Taxonomy" id="1191159"/>
    <lineage>
        <taxon>Eukaryota</taxon>
        <taxon>Fungi</taxon>
        <taxon>Dikarya</taxon>
        <taxon>Ascomycota</taxon>
        <taxon>Pezizomycotina</taxon>
        <taxon>Sordariomycetes</taxon>
        <taxon>Sordariomycetidae</taxon>
        <taxon>Diaporthales</taxon>
        <taxon>Gnomoniaceae</taxon>
        <taxon>Gnomoniopsis</taxon>
    </lineage>
</organism>
<dbReference type="Gene3D" id="1.20.1250.20">
    <property type="entry name" value="MFS general substrate transporter like domains"/>
    <property type="match status" value="1"/>
</dbReference>
<feature type="compositionally biased region" description="Low complexity" evidence="6">
    <location>
        <begin position="18"/>
        <end position="33"/>
    </location>
</feature>
<dbReference type="InterPro" id="IPR011701">
    <property type="entry name" value="MFS"/>
</dbReference>
<protein>
    <recommendedName>
        <fullName evidence="8">Major facilitator superfamily (MFS) profile domain-containing protein</fullName>
    </recommendedName>
</protein>
<accession>A0A9W8Z3F5</accession>
<evidence type="ECO:0000256" key="7">
    <source>
        <dbReference type="SAM" id="Phobius"/>
    </source>
</evidence>
<comment type="caution">
    <text evidence="9">The sequence shown here is derived from an EMBL/GenBank/DDBJ whole genome shotgun (WGS) entry which is preliminary data.</text>
</comment>
<feature type="transmembrane region" description="Helical" evidence="7">
    <location>
        <begin position="369"/>
        <end position="391"/>
    </location>
</feature>
<feature type="domain" description="Major facilitator superfamily (MFS) profile" evidence="8">
    <location>
        <begin position="69"/>
        <end position="497"/>
    </location>
</feature>
<feature type="transmembrane region" description="Helical" evidence="7">
    <location>
        <begin position="440"/>
        <end position="462"/>
    </location>
</feature>
<evidence type="ECO:0000256" key="6">
    <source>
        <dbReference type="SAM" id="MobiDB-lite"/>
    </source>
</evidence>
<feature type="transmembrane region" description="Helical" evidence="7">
    <location>
        <begin position="334"/>
        <end position="357"/>
    </location>
</feature>
<dbReference type="PANTHER" id="PTHR23504:SF3">
    <property type="entry name" value="MAJOR FACILITATOR SUPERFAMILY (MFS) PROFILE DOMAIN-CONTAINING PROTEIN"/>
    <property type="match status" value="1"/>
</dbReference>
<keyword evidence="2" id="KW-0813">Transport</keyword>
<feature type="transmembrane region" description="Helical" evidence="7">
    <location>
        <begin position="397"/>
        <end position="420"/>
    </location>
</feature>
<keyword evidence="5 7" id="KW-0472">Membrane</keyword>
<keyword evidence="10" id="KW-1185">Reference proteome</keyword>
<feature type="transmembrane region" description="Helical" evidence="7">
    <location>
        <begin position="297"/>
        <end position="322"/>
    </location>
</feature>
<sequence>MARSDDNDVVSMATERTPLLANNENAPAADPLASGLATLQNSRPATPAQDSSSNTQNEEDDDRPLPGWQIAVLCYARLIEPMTFFSIFPYVNQMAQENGNLAAADVGFYSGLIESLFSLTQASVMILWGKASDRIGRKPVLVFSIIGVSIATSIFGLAKTLEQMILFRCIAGVFAGTIVTIRTMLSEVSTKKTQAIAFSWFAFSGNLGIFLGPLIGGGLADPARQYPKFFGKVQFFLEYPYALSSFVVSVIGLSAAVVTALFVKETLDKGDSTTEDGVVKPKDESLTIMELIKSPGVFMVLCVYCWVGLLAVAYTALFPVYLFTPVALGGFGLVPYQISIFITITGAAQAMWLLLIFPPLQHRFGTNAIIRGCAVVYPFCFAVMPVGNILLRNGAVTAFWVITPVFYILFSGVAMSFTAVQLAVNNVAPNPRVLGTLNSLALMSVSVVRSFTPAVASSLFALGARTQWLWGYAIWVLMVLLAAWFTVISRWLPPEKGKEKAVHGGPPEQEPLLRSRDPEDDETVLR</sequence>
<name>A0A9W8Z3F5_9PEZI</name>
<dbReference type="CDD" id="cd17330">
    <property type="entry name" value="MFS_SLC46_TetA_like"/>
    <property type="match status" value="1"/>
</dbReference>
<feature type="compositionally biased region" description="Basic and acidic residues" evidence="6">
    <location>
        <begin position="511"/>
        <end position="526"/>
    </location>
</feature>
<dbReference type="InterPro" id="IPR036259">
    <property type="entry name" value="MFS_trans_sf"/>
</dbReference>
<dbReference type="InterPro" id="IPR020846">
    <property type="entry name" value="MFS_dom"/>
</dbReference>
<dbReference type="AlphaFoldDB" id="A0A9W8Z3F5"/>
<dbReference type="Pfam" id="PF07690">
    <property type="entry name" value="MFS_1"/>
    <property type="match status" value="1"/>
</dbReference>
<dbReference type="GO" id="GO:0016020">
    <property type="term" value="C:membrane"/>
    <property type="evidence" value="ECO:0007669"/>
    <property type="project" value="UniProtKB-SubCell"/>
</dbReference>
<dbReference type="GO" id="GO:0022857">
    <property type="term" value="F:transmembrane transporter activity"/>
    <property type="evidence" value="ECO:0007669"/>
    <property type="project" value="InterPro"/>
</dbReference>
<feature type="transmembrane region" description="Helical" evidence="7">
    <location>
        <begin position="239"/>
        <end position="263"/>
    </location>
</feature>
<dbReference type="SUPFAM" id="SSF103473">
    <property type="entry name" value="MFS general substrate transporter"/>
    <property type="match status" value="1"/>
</dbReference>
<feature type="region of interest" description="Disordered" evidence="6">
    <location>
        <begin position="1"/>
        <end position="63"/>
    </location>
</feature>
<dbReference type="PRINTS" id="PR01035">
    <property type="entry name" value="TCRTETA"/>
</dbReference>
<keyword evidence="4 7" id="KW-1133">Transmembrane helix</keyword>
<evidence type="ECO:0000256" key="3">
    <source>
        <dbReference type="ARBA" id="ARBA00022692"/>
    </source>
</evidence>
<dbReference type="PROSITE" id="PS50850">
    <property type="entry name" value="MFS"/>
    <property type="match status" value="1"/>
</dbReference>
<comment type="subcellular location">
    <subcellularLocation>
        <location evidence="1">Membrane</location>
        <topology evidence="1">Multi-pass membrane protein</topology>
    </subcellularLocation>
</comment>
<feature type="transmembrane region" description="Helical" evidence="7">
    <location>
        <begin position="197"/>
        <end position="219"/>
    </location>
</feature>
<evidence type="ECO:0000256" key="1">
    <source>
        <dbReference type="ARBA" id="ARBA00004141"/>
    </source>
</evidence>
<evidence type="ECO:0000313" key="9">
    <source>
        <dbReference type="EMBL" id="KAJ4397065.1"/>
    </source>
</evidence>
<feature type="transmembrane region" description="Helical" evidence="7">
    <location>
        <begin position="140"/>
        <end position="158"/>
    </location>
</feature>
<evidence type="ECO:0000256" key="5">
    <source>
        <dbReference type="ARBA" id="ARBA00023136"/>
    </source>
</evidence>
<feature type="compositionally biased region" description="Polar residues" evidence="6">
    <location>
        <begin position="37"/>
        <end position="56"/>
    </location>
</feature>
<gene>
    <name evidence="9" type="ORF">N0V93_001289</name>
</gene>
<evidence type="ECO:0000259" key="8">
    <source>
        <dbReference type="PROSITE" id="PS50850"/>
    </source>
</evidence>
<feature type="transmembrane region" description="Helical" evidence="7">
    <location>
        <begin position="164"/>
        <end position="185"/>
    </location>
</feature>
<evidence type="ECO:0000313" key="10">
    <source>
        <dbReference type="Proteomes" id="UP001140453"/>
    </source>
</evidence>
<reference evidence="9" key="1">
    <citation type="submission" date="2022-10" db="EMBL/GenBank/DDBJ databases">
        <title>Tapping the CABI collections for fungal endophytes: first genome assemblies for Collariella, Neodidymelliopsis, Ascochyta clinopodiicola, Didymella pomorum, Didymosphaeria variabile, Neocosmospora piperis and Neocucurbitaria cava.</title>
        <authorList>
            <person name="Hill R."/>
        </authorList>
    </citation>
    <scope>NUCLEOTIDE SEQUENCE</scope>
    <source>
        <strain evidence="9">IMI 355082</strain>
    </source>
</reference>